<dbReference type="Pfam" id="PF19834">
    <property type="entry name" value="DUF6314"/>
    <property type="match status" value="1"/>
</dbReference>
<name>A0A0T5P3Z4_9RHOB</name>
<dbReference type="EMBL" id="LAXI01000018">
    <property type="protein sequence ID" value="KRS15836.1"/>
    <property type="molecule type" value="Genomic_DNA"/>
</dbReference>
<gene>
    <name evidence="2" type="ORF">XM52_21305</name>
</gene>
<accession>A0A0T5P3Z4</accession>
<dbReference type="Proteomes" id="UP000051401">
    <property type="component" value="Unassembled WGS sequence"/>
</dbReference>
<reference evidence="2 3" key="1">
    <citation type="submission" date="2015-04" db="EMBL/GenBank/DDBJ databases">
        <title>The draft genome sequence of Roseovarius indicus B108T.</title>
        <authorList>
            <person name="Li G."/>
            <person name="Lai Q."/>
            <person name="Shao Z."/>
            <person name="Yan P."/>
        </authorList>
    </citation>
    <scope>NUCLEOTIDE SEQUENCE [LARGE SCALE GENOMIC DNA]</scope>
    <source>
        <strain evidence="2 3">B108</strain>
    </source>
</reference>
<dbReference type="OrthoDB" id="7351979at2"/>
<keyword evidence="3" id="KW-1185">Reference proteome</keyword>
<evidence type="ECO:0000313" key="3">
    <source>
        <dbReference type="Proteomes" id="UP000051401"/>
    </source>
</evidence>
<protein>
    <recommendedName>
        <fullName evidence="1">DUF6314 domain-containing protein</fullName>
    </recommendedName>
</protein>
<dbReference type="AlphaFoldDB" id="A0A0T5P3Z4"/>
<proteinExistence type="predicted"/>
<organism evidence="2 3">
    <name type="scientific">Roseovarius indicus</name>
    <dbReference type="NCBI Taxonomy" id="540747"/>
    <lineage>
        <taxon>Bacteria</taxon>
        <taxon>Pseudomonadati</taxon>
        <taxon>Pseudomonadota</taxon>
        <taxon>Alphaproteobacteria</taxon>
        <taxon>Rhodobacterales</taxon>
        <taxon>Roseobacteraceae</taxon>
        <taxon>Roseovarius</taxon>
    </lineage>
</organism>
<evidence type="ECO:0000259" key="1">
    <source>
        <dbReference type="Pfam" id="PF19834"/>
    </source>
</evidence>
<dbReference type="PATRIC" id="fig|540747.5.peg.2029"/>
<dbReference type="InterPro" id="IPR045632">
    <property type="entry name" value="DUF6314"/>
</dbReference>
<dbReference type="STRING" id="540747.SAMN04488031_11436"/>
<feature type="domain" description="DUF6314" evidence="1">
    <location>
        <begin position="19"/>
        <end position="148"/>
    </location>
</feature>
<comment type="caution">
    <text evidence="2">The sequence shown here is derived from an EMBL/GenBank/DDBJ whole genome shotgun (WGS) entry which is preliminary data.</text>
</comment>
<evidence type="ECO:0000313" key="2">
    <source>
        <dbReference type="EMBL" id="KRS15836.1"/>
    </source>
</evidence>
<sequence>MRAERQGRSRKVTLGLMNFEGSWQVGRRIENAEGPDARFEGVARFEPDGAGLVYAEEGELQLEGQPPIRGERRYLWRQDADGAIAVFFDDGRDFHRFDPGAEAPGDRHHCAPDVYDVTYDFSGWPEWESRWRVTGPRKDYVMVSRYRR</sequence>